<accession>A0A9E7R5R4</accession>
<dbReference type="RefSeq" id="WP_260643520.1">
    <property type="nucleotide sequence ID" value="NZ_CP104003.1"/>
</dbReference>
<organism evidence="1 2">
    <name type="scientific">Salinirubellus salinus</name>
    <dbReference type="NCBI Taxonomy" id="1364945"/>
    <lineage>
        <taxon>Archaea</taxon>
        <taxon>Methanobacteriati</taxon>
        <taxon>Methanobacteriota</taxon>
        <taxon>Stenosarchaea group</taxon>
        <taxon>Halobacteria</taxon>
        <taxon>Halobacteriales</taxon>
        <taxon>Natronomonadaceae</taxon>
        <taxon>Salinirubellus</taxon>
    </lineage>
</organism>
<protein>
    <submittedName>
        <fullName evidence="1">Uncharacterized protein</fullName>
    </submittedName>
</protein>
<sequence>MYDGGDVAGDGVTTTGWVGDEIRAGDALAVTSAGWVAGEEFAVYYEWDGKSFVLTGD</sequence>
<reference evidence="1" key="1">
    <citation type="submission" date="2022-09" db="EMBL/GenBank/DDBJ databases">
        <title>Diverse halophilic archaea isolated from saline environments.</title>
        <authorList>
            <person name="Cui H.-L."/>
        </authorList>
    </citation>
    <scope>NUCLEOTIDE SEQUENCE</scope>
    <source>
        <strain evidence="1">ZS-35-S2</strain>
    </source>
</reference>
<dbReference type="GeneID" id="74942546"/>
<dbReference type="EMBL" id="CP104003">
    <property type="protein sequence ID" value="UWM56406.1"/>
    <property type="molecule type" value="Genomic_DNA"/>
</dbReference>
<evidence type="ECO:0000313" key="1">
    <source>
        <dbReference type="EMBL" id="UWM56406.1"/>
    </source>
</evidence>
<evidence type="ECO:0000313" key="2">
    <source>
        <dbReference type="Proteomes" id="UP001057580"/>
    </source>
</evidence>
<gene>
    <name evidence="1" type="ORF">N0B31_08950</name>
</gene>
<dbReference type="AlphaFoldDB" id="A0A9E7R5R4"/>
<proteinExistence type="predicted"/>
<keyword evidence="2" id="KW-1185">Reference proteome</keyword>
<dbReference type="KEGG" id="ssai:N0B31_08950"/>
<name>A0A9E7R5R4_9EURY</name>
<dbReference type="Proteomes" id="UP001057580">
    <property type="component" value="Chromosome"/>
</dbReference>